<reference evidence="1" key="1">
    <citation type="submission" date="2021-06" db="EMBL/GenBank/DDBJ databases">
        <authorList>
            <person name="Kallberg Y."/>
            <person name="Tangrot J."/>
            <person name="Rosling A."/>
        </authorList>
    </citation>
    <scope>NUCLEOTIDE SEQUENCE</scope>
    <source>
        <strain evidence="1">87-6 pot B 2015</strain>
    </source>
</reference>
<comment type="caution">
    <text evidence="1">The sequence shown here is derived from an EMBL/GenBank/DDBJ whole genome shotgun (WGS) entry which is preliminary data.</text>
</comment>
<dbReference type="GO" id="GO:0005506">
    <property type="term" value="F:iron ion binding"/>
    <property type="evidence" value="ECO:0007669"/>
    <property type="project" value="InterPro"/>
</dbReference>
<dbReference type="AlphaFoldDB" id="A0A9N8UX14"/>
<dbReference type="SUPFAM" id="SSF48264">
    <property type="entry name" value="Cytochrome P450"/>
    <property type="match status" value="1"/>
</dbReference>
<protein>
    <submittedName>
        <fullName evidence="1">9717_t:CDS:1</fullName>
    </submittedName>
</protein>
<keyword evidence="2" id="KW-1185">Reference proteome</keyword>
<dbReference type="Gene3D" id="1.10.630.10">
    <property type="entry name" value="Cytochrome P450"/>
    <property type="match status" value="1"/>
</dbReference>
<dbReference type="GO" id="GO:0020037">
    <property type="term" value="F:heme binding"/>
    <property type="evidence" value="ECO:0007669"/>
    <property type="project" value="InterPro"/>
</dbReference>
<evidence type="ECO:0000313" key="2">
    <source>
        <dbReference type="Proteomes" id="UP000789375"/>
    </source>
</evidence>
<evidence type="ECO:0000313" key="1">
    <source>
        <dbReference type="EMBL" id="CAG8434028.1"/>
    </source>
</evidence>
<gene>
    <name evidence="1" type="ORF">FMOSSE_LOCUS19</name>
</gene>
<dbReference type="GO" id="GO:0016705">
    <property type="term" value="F:oxidoreductase activity, acting on paired donors, with incorporation or reduction of molecular oxygen"/>
    <property type="evidence" value="ECO:0007669"/>
    <property type="project" value="InterPro"/>
</dbReference>
<dbReference type="InterPro" id="IPR036396">
    <property type="entry name" value="Cyt_P450_sf"/>
</dbReference>
<sequence>MHVFDENAVKLLKVIEKVDNGHIEVKELMYRLTLDVLGRVAFGFDFNNLEDPTNDVTTYQEVTAECEKPIYFIIPFIEYFLCFDRTEARKKVAKIYELYNGLIETKRKSMETEELNIKISNNTADFL</sequence>
<dbReference type="EMBL" id="CAJVPP010000002">
    <property type="protein sequence ID" value="CAG8434028.1"/>
    <property type="molecule type" value="Genomic_DNA"/>
</dbReference>
<proteinExistence type="predicted"/>
<dbReference type="Pfam" id="PF00067">
    <property type="entry name" value="p450"/>
    <property type="match status" value="1"/>
</dbReference>
<dbReference type="InterPro" id="IPR001128">
    <property type="entry name" value="Cyt_P450"/>
</dbReference>
<accession>A0A9N8UX14</accession>
<name>A0A9N8UX14_FUNMO</name>
<organism evidence="1 2">
    <name type="scientific">Funneliformis mosseae</name>
    <name type="common">Endomycorrhizal fungus</name>
    <name type="synonym">Glomus mosseae</name>
    <dbReference type="NCBI Taxonomy" id="27381"/>
    <lineage>
        <taxon>Eukaryota</taxon>
        <taxon>Fungi</taxon>
        <taxon>Fungi incertae sedis</taxon>
        <taxon>Mucoromycota</taxon>
        <taxon>Glomeromycotina</taxon>
        <taxon>Glomeromycetes</taxon>
        <taxon>Glomerales</taxon>
        <taxon>Glomeraceae</taxon>
        <taxon>Funneliformis</taxon>
    </lineage>
</organism>
<dbReference type="Proteomes" id="UP000789375">
    <property type="component" value="Unassembled WGS sequence"/>
</dbReference>
<dbReference type="GO" id="GO:0004497">
    <property type="term" value="F:monooxygenase activity"/>
    <property type="evidence" value="ECO:0007669"/>
    <property type="project" value="InterPro"/>
</dbReference>